<accession>A0ACB9M4N5</accession>
<proteinExistence type="predicted"/>
<reference evidence="2" key="1">
    <citation type="journal article" date="2023" name="Front. Plant Sci.">
        <title>Chromosomal-level genome assembly of Melastoma candidum provides insights into trichome evolution.</title>
        <authorList>
            <person name="Zhong Y."/>
            <person name="Wu W."/>
            <person name="Sun C."/>
            <person name="Zou P."/>
            <person name="Liu Y."/>
            <person name="Dai S."/>
            <person name="Zhou R."/>
        </authorList>
    </citation>
    <scope>NUCLEOTIDE SEQUENCE [LARGE SCALE GENOMIC DNA]</scope>
</reference>
<organism evidence="1 2">
    <name type="scientific">Melastoma candidum</name>
    <dbReference type="NCBI Taxonomy" id="119954"/>
    <lineage>
        <taxon>Eukaryota</taxon>
        <taxon>Viridiplantae</taxon>
        <taxon>Streptophyta</taxon>
        <taxon>Embryophyta</taxon>
        <taxon>Tracheophyta</taxon>
        <taxon>Spermatophyta</taxon>
        <taxon>Magnoliopsida</taxon>
        <taxon>eudicotyledons</taxon>
        <taxon>Gunneridae</taxon>
        <taxon>Pentapetalae</taxon>
        <taxon>rosids</taxon>
        <taxon>malvids</taxon>
        <taxon>Myrtales</taxon>
        <taxon>Melastomataceae</taxon>
        <taxon>Melastomatoideae</taxon>
        <taxon>Melastomateae</taxon>
        <taxon>Melastoma</taxon>
    </lineage>
</organism>
<gene>
    <name evidence="1" type="ORF">MLD38_032663</name>
</gene>
<evidence type="ECO:0000313" key="2">
    <source>
        <dbReference type="Proteomes" id="UP001057402"/>
    </source>
</evidence>
<protein>
    <submittedName>
        <fullName evidence="1">Uncharacterized protein</fullName>
    </submittedName>
</protein>
<evidence type="ECO:0000313" key="1">
    <source>
        <dbReference type="EMBL" id="KAI4319013.1"/>
    </source>
</evidence>
<comment type="caution">
    <text evidence="1">The sequence shown here is derived from an EMBL/GenBank/DDBJ whole genome shotgun (WGS) entry which is preliminary data.</text>
</comment>
<dbReference type="Proteomes" id="UP001057402">
    <property type="component" value="Chromosome 10"/>
</dbReference>
<sequence length="493" mass="54751">MFGSSSSSWKGSSSVAALATARLMNRDIRANGTSFPPRPTWLCLLMTLALLQLMAVFGEAFRVKEATFLSPKFVLNPGSVADKYYHDIDFPRGHIALKSFTAEVVDEEGNPVSLKETYLHHWVVDRYYQRKDAKLADNDSGMEISGPERVVVRNGGICQNLGQYFGLGSETRRTETFVPDPYGIEVGNQEEIPDGYEERWFLNVHAIDTRGVEDGLGCTECRCDLYNVTQDQYGRPLAPGYKGGLYCCYDHTQCRLMEGFRGTGRGLYLRYTVHWVDWESSILPVTIYIFDVTDNPSQKSLGPGEEHHCRIEYDVENRFDSAGDDNSYIDSKRTELVFPASGYVIYGVAHQHSGGLGSNLYGEDNRLVCSSVPTYGEGNEAGDEAGYIVGMSTCYPQFGSVKISKGEVLLLESNYSRKENHTGVMGLFYILIADELPNSESLLHLTTMADKAQMHWGLFVSACGALALVGLFLTGIAIVTKMRKEDGYQPLAL</sequence>
<keyword evidence="2" id="KW-1185">Reference proteome</keyword>
<dbReference type="EMBL" id="CM042889">
    <property type="protein sequence ID" value="KAI4319013.1"/>
    <property type="molecule type" value="Genomic_DNA"/>
</dbReference>
<name>A0ACB9M4N5_9MYRT</name>